<evidence type="ECO:0000256" key="10">
    <source>
        <dbReference type="ARBA" id="ARBA00023264"/>
    </source>
</evidence>
<sequence>MKVNSQAKKQIPNVLTVVRIVLAFLLVFFIVIKYIPNITTTRGLAIFFGGYDIFLAWLMLVVFVVAISTDFVDGYLARKWKVVSDFGKLWDPLGDKIITVVAFVYLALPKYPDVSSSWFNPGLVVLIIIRDLIVDGSRVQMAKKGIDVKASQLGRIKTFFISLVVIYALLINALTIYSNVLAEEGLFEVVNRWIIFVLLILSVVISYTSGVEYLLKVQRTKK</sequence>
<keyword evidence="10" id="KW-1208">Phospholipid metabolism</keyword>
<evidence type="ECO:0000256" key="11">
    <source>
        <dbReference type="NCBIfam" id="TIGR00560"/>
    </source>
</evidence>
<name>A0A449B6E2_9BACT</name>
<dbReference type="InterPro" id="IPR048254">
    <property type="entry name" value="CDP_ALCOHOL_P_TRANSF_CS"/>
</dbReference>
<evidence type="ECO:0000256" key="9">
    <source>
        <dbReference type="ARBA" id="ARBA00023209"/>
    </source>
</evidence>
<dbReference type="GO" id="GO:0008444">
    <property type="term" value="F:CDP-diacylglycerol-glycerol-3-phosphate 3-phosphatidyltransferase activity"/>
    <property type="evidence" value="ECO:0007669"/>
    <property type="project" value="UniProtKB-UniRule"/>
</dbReference>
<dbReference type="PROSITE" id="PS00379">
    <property type="entry name" value="CDP_ALCOHOL_P_TRANSF"/>
    <property type="match status" value="1"/>
</dbReference>
<dbReference type="InterPro" id="IPR050324">
    <property type="entry name" value="CDP-alcohol_PTase-I"/>
</dbReference>
<comment type="subcellular location">
    <subcellularLocation>
        <location evidence="1">Membrane</location>
        <topology evidence="1">Multi-pass membrane protein</topology>
    </subcellularLocation>
</comment>
<dbReference type="InterPro" id="IPR004570">
    <property type="entry name" value="Phosphatidylglycerol_P_synth"/>
</dbReference>
<dbReference type="Proteomes" id="UP000289497">
    <property type="component" value="Chromosome"/>
</dbReference>
<evidence type="ECO:0000256" key="13">
    <source>
        <dbReference type="SAM" id="Phobius"/>
    </source>
</evidence>
<accession>A0A449B6E2</accession>
<dbReference type="EC" id="2.7.8.5" evidence="11"/>
<keyword evidence="7" id="KW-0443">Lipid metabolism</keyword>
<dbReference type="GO" id="GO:0046474">
    <property type="term" value="P:glycerophospholipid biosynthetic process"/>
    <property type="evidence" value="ECO:0007669"/>
    <property type="project" value="TreeGrafter"/>
</dbReference>
<keyword evidence="4 12" id="KW-0808">Transferase</keyword>
<keyword evidence="3" id="KW-0444">Lipid biosynthesis</keyword>
<keyword evidence="6 13" id="KW-1133">Transmembrane helix</keyword>
<dbReference type="Gene3D" id="1.20.120.1760">
    <property type="match status" value="1"/>
</dbReference>
<feature type="transmembrane region" description="Helical" evidence="13">
    <location>
        <begin position="12"/>
        <end position="32"/>
    </location>
</feature>
<dbReference type="PANTHER" id="PTHR14269">
    <property type="entry name" value="CDP-DIACYLGLYCEROL--GLYCEROL-3-PHOSPHATE 3-PHOSPHATIDYLTRANSFERASE-RELATED"/>
    <property type="match status" value="1"/>
</dbReference>
<evidence type="ECO:0000256" key="3">
    <source>
        <dbReference type="ARBA" id="ARBA00022516"/>
    </source>
</evidence>
<evidence type="ECO:0000256" key="6">
    <source>
        <dbReference type="ARBA" id="ARBA00022989"/>
    </source>
</evidence>
<evidence type="ECO:0000256" key="4">
    <source>
        <dbReference type="ARBA" id="ARBA00022679"/>
    </source>
</evidence>
<gene>
    <name evidence="14" type="primary">pgsA</name>
    <name evidence="14" type="ORF">NCTC10179_00344</name>
</gene>
<dbReference type="PIRSF" id="PIRSF000847">
    <property type="entry name" value="Phos_ph_gly_syn"/>
    <property type="match status" value="1"/>
</dbReference>
<proteinExistence type="inferred from homology"/>
<organism evidence="14 15">
    <name type="scientific">Mycoplasmopsis columboralis</name>
    <dbReference type="NCBI Taxonomy" id="171282"/>
    <lineage>
        <taxon>Bacteria</taxon>
        <taxon>Bacillati</taxon>
        <taxon>Mycoplasmatota</taxon>
        <taxon>Mycoplasmoidales</taxon>
        <taxon>Metamycoplasmataceae</taxon>
        <taxon>Mycoplasmopsis</taxon>
    </lineage>
</organism>
<keyword evidence="15" id="KW-1185">Reference proteome</keyword>
<evidence type="ECO:0000256" key="12">
    <source>
        <dbReference type="RuleBase" id="RU003750"/>
    </source>
</evidence>
<evidence type="ECO:0000256" key="8">
    <source>
        <dbReference type="ARBA" id="ARBA00023136"/>
    </source>
</evidence>
<evidence type="ECO:0000256" key="2">
    <source>
        <dbReference type="ARBA" id="ARBA00010441"/>
    </source>
</evidence>
<comment type="similarity">
    <text evidence="2 12">Belongs to the CDP-alcohol phosphatidyltransferase class-I family.</text>
</comment>
<evidence type="ECO:0000313" key="14">
    <source>
        <dbReference type="EMBL" id="VEU76173.1"/>
    </source>
</evidence>
<evidence type="ECO:0000256" key="5">
    <source>
        <dbReference type="ARBA" id="ARBA00022692"/>
    </source>
</evidence>
<reference evidence="14 15" key="1">
    <citation type="submission" date="2019-01" db="EMBL/GenBank/DDBJ databases">
        <authorList>
            <consortium name="Pathogen Informatics"/>
        </authorList>
    </citation>
    <scope>NUCLEOTIDE SEQUENCE [LARGE SCALE GENOMIC DNA]</scope>
    <source>
        <strain evidence="14 15">NCTC10179</strain>
    </source>
</reference>
<dbReference type="KEGG" id="mcou:NCTC10179_00344"/>
<dbReference type="RefSeq" id="WP_051616928.1">
    <property type="nucleotide sequence ID" value="NZ_LR215039.1"/>
</dbReference>
<dbReference type="PANTHER" id="PTHR14269:SF62">
    <property type="entry name" value="CDP-DIACYLGLYCEROL--GLYCEROL-3-PHOSPHATE 3-PHOSPHATIDYLTRANSFERASE 1, CHLOROPLASTIC"/>
    <property type="match status" value="1"/>
</dbReference>
<feature type="transmembrane region" description="Helical" evidence="13">
    <location>
        <begin position="158"/>
        <end position="181"/>
    </location>
</feature>
<keyword evidence="8 13" id="KW-0472">Membrane</keyword>
<dbReference type="GO" id="GO:0016020">
    <property type="term" value="C:membrane"/>
    <property type="evidence" value="ECO:0007669"/>
    <property type="project" value="UniProtKB-SubCell"/>
</dbReference>
<dbReference type="InterPro" id="IPR043130">
    <property type="entry name" value="CDP-OH_PTrfase_TM_dom"/>
</dbReference>
<evidence type="ECO:0000256" key="7">
    <source>
        <dbReference type="ARBA" id="ARBA00023098"/>
    </source>
</evidence>
<dbReference type="NCBIfam" id="TIGR00560">
    <property type="entry name" value="pgsA"/>
    <property type="match status" value="1"/>
</dbReference>
<feature type="transmembrane region" description="Helical" evidence="13">
    <location>
        <begin position="118"/>
        <end position="137"/>
    </location>
</feature>
<keyword evidence="5 13" id="KW-0812">Transmembrane</keyword>
<dbReference type="InterPro" id="IPR000462">
    <property type="entry name" value="CDP-OH_P_trans"/>
</dbReference>
<keyword evidence="9" id="KW-0594">Phospholipid biosynthesis</keyword>
<feature type="transmembrane region" description="Helical" evidence="13">
    <location>
        <begin position="193"/>
        <end position="215"/>
    </location>
</feature>
<protein>
    <recommendedName>
        <fullName evidence="11">CDP-diacylglycerol--glycerol-3-phosphate 3-phosphatidyltransferase</fullName>
        <ecNumber evidence="11">2.7.8.5</ecNumber>
    </recommendedName>
</protein>
<dbReference type="Pfam" id="PF01066">
    <property type="entry name" value="CDP-OH_P_transf"/>
    <property type="match status" value="1"/>
</dbReference>
<dbReference type="EMBL" id="LR215039">
    <property type="protein sequence ID" value="VEU76173.1"/>
    <property type="molecule type" value="Genomic_DNA"/>
</dbReference>
<evidence type="ECO:0000256" key="1">
    <source>
        <dbReference type="ARBA" id="ARBA00004141"/>
    </source>
</evidence>
<feature type="transmembrane region" description="Helical" evidence="13">
    <location>
        <begin position="44"/>
        <end position="72"/>
    </location>
</feature>
<evidence type="ECO:0000313" key="15">
    <source>
        <dbReference type="Proteomes" id="UP000289497"/>
    </source>
</evidence>
<dbReference type="AlphaFoldDB" id="A0A449B6E2"/>